<keyword evidence="3" id="KW-1185">Reference proteome</keyword>
<accession>A0A2R8BJ75</accession>
<evidence type="ECO:0000259" key="1">
    <source>
        <dbReference type="Pfam" id="PF00700"/>
    </source>
</evidence>
<dbReference type="EMBL" id="OMOQ01000002">
    <property type="protein sequence ID" value="SPH23424.1"/>
    <property type="molecule type" value="Genomic_DNA"/>
</dbReference>
<proteinExistence type="predicted"/>
<dbReference type="InterPro" id="IPR046358">
    <property type="entry name" value="Flagellin_C"/>
</dbReference>
<dbReference type="AlphaFoldDB" id="A0A2R8BJ75"/>
<name>A0A2R8BJ75_9RHOB</name>
<dbReference type="SUPFAM" id="SSF64518">
    <property type="entry name" value="Phase 1 flagellin"/>
    <property type="match status" value="1"/>
</dbReference>
<feature type="domain" description="Flagellin C-terminal" evidence="1">
    <location>
        <begin position="260"/>
        <end position="332"/>
    </location>
</feature>
<dbReference type="Gene3D" id="1.20.1330.10">
    <property type="entry name" value="f41 fragment of flagellin, N-terminal domain"/>
    <property type="match status" value="1"/>
</dbReference>
<gene>
    <name evidence="2" type="ORF">DEA8626_02487</name>
</gene>
<sequence length="338" mass="35037">MNYISIGDMAQSYQMRRHNVELQKHLVRLSEELTSGRKTDLAEALSGDFKVLAGIERSLETLAAFEVAGSEAALFAESLQRALENVETMTTDLAPALLVAGTNGGKTHVDTSAGDARQKLHSVVSALNTQVADRYLLSGAATDAKPLAGAQDILDALIVAASGQTTASGVEAAVASWFDAPSGAGGFLDVIYGGSGQGLAPFRTAPGSEARLDVTAADPALRDLLEGFALGALLAEGVLSGHTAERATLVRRSGETLIAANSDLAALRARIGSVEGHIADAQARNAAEISALTIARNAITAADPYETASALEAIQGQLETLYTLTARLSRLSLADVLR</sequence>
<dbReference type="RefSeq" id="WP_108853530.1">
    <property type="nucleotide sequence ID" value="NZ_OMOQ01000002.1"/>
</dbReference>
<dbReference type="Proteomes" id="UP000244924">
    <property type="component" value="Unassembled WGS sequence"/>
</dbReference>
<dbReference type="Pfam" id="PF00700">
    <property type="entry name" value="Flagellin_C"/>
    <property type="match status" value="1"/>
</dbReference>
<reference evidence="2 3" key="1">
    <citation type="submission" date="2018-03" db="EMBL/GenBank/DDBJ databases">
        <authorList>
            <person name="Keele B.F."/>
        </authorList>
    </citation>
    <scope>NUCLEOTIDE SEQUENCE [LARGE SCALE GENOMIC DNA]</scope>
    <source>
        <strain evidence="2 3">CECT 8626</strain>
    </source>
</reference>
<dbReference type="OrthoDB" id="7312911at2"/>
<organism evidence="2 3">
    <name type="scientific">Albidovulum aquaemixtae</name>
    <dbReference type="NCBI Taxonomy" id="1542388"/>
    <lineage>
        <taxon>Bacteria</taxon>
        <taxon>Pseudomonadati</taxon>
        <taxon>Pseudomonadota</taxon>
        <taxon>Alphaproteobacteria</taxon>
        <taxon>Rhodobacterales</taxon>
        <taxon>Paracoccaceae</taxon>
        <taxon>Albidovulum</taxon>
    </lineage>
</organism>
<protein>
    <recommendedName>
        <fullName evidence="1">Flagellin C-terminal domain-containing protein</fullName>
    </recommendedName>
</protein>
<evidence type="ECO:0000313" key="2">
    <source>
        <dbReference type="EMBL" id="SPH23424.1"/>
    </source>
</evidence>
<evidence type="ECO:0000313" key="3">
    <source>
        <dbReference type="Proteomes" id="UP000244924"/>
    </source>
</evidence>